<dbReference type="PANTHER" id="PTHR46527">
    <property type="entry name" value="NUCLEOPORIN-LIKE PROTEIN 2"/>
    <property type="match status" value="1"/>
</dbReference>
<protein>
    <recommendedName>
        <fullName evidence="4">Mutator-like transposase domain-containing protein</fullName>
    </recommendedName>
</protein>
<dbReference type="AlphaFoldDB" id="A0A8S3QUV4"/>
<feature type="compositionally biased region" description="Low complexity" evidence="3">
    <location>
        <begin position="493"/>
        <end position="508"/>
    </location>
</feature>
<evidence type="ECO:0000259" key="4">
    <source>
        <dbReference type="Pfam" id="PF20700"/>
    </source>
</evidence>
<dbReference type="InterPro" id="IPR051767">
    <property type="entry name" value="Nucleoporin_NUP42"/>
</dbReference>
<comment type="subcellular location">
    <subcellularLocation>
        <location evidence="1">Nucleus</location>
    </subcellularLocation>
</comment>
<sequence>MGKLRNNGFRTSKQVRKLVSIREGQRKRYFEEDQDLALKSLHADHSYDVTKVLDNDGNNLTPTDDWRIGRRVVELGVIADHLQQCKHCGLPLSLHNIIDIKTYGLGSVLKVLCTNKSCGNINAIPTGKQHDHKIWDVNTKSDGNDNVTVSVDAAWQRRGSGRSYDSLTGHCSMIGSKTGKVINYKWRSKACRICQRAETSGNIPRVHKCNKNFTGSAKAMEPDMVVDMVKESRSKGANITAIIGDEDTTTIARLRAKVDPTIVKLSDSNHMKKPIRNRLYELKNKHSTLSPKVISYIMKCFNYLIAQGKGQPKKIEENLHALSKHPFGDHSSCSTDWCRFIADPSIKYKSLPYGKPLQDKALQESLTTLFQKYILNSEKLANLGSTQSNESFNKSVAAKAPKNRFYGGSRSLAYRVAAAVAQKNTGHRYTVDVNVSSGLSPGLYTRKLATLRDIQARKRKAVAITTEAKLRRIALKASRQTSSPFSKSKSAFGGTPLGSSSSLESTGSANAFGSSGTSSLSAAGTSSAFGSSGTSPLGTTSIFGETGSSSTFGSIGLISTFGTKGTSPLGATAACSNFGTQTFGALNIQTQSGSPATFRTTTFGAGTLGSSSQVPGLEIKLLLHFLCDFPTAGPTPSAFPSCGASQNAFPSTSASNISDSQKYTPLDQLTTEEIEAFQAPTFTLGKNPTRPPPKELVF</sequence>
<gene>
    <name evidence="5" type="ORF">MEDL_15193</name>
</gene>
<name>A0A8S3QUV4_MYTED</name>
<accession>A0A8S3QUV4</accession>
<dbReference type="PANTHER" id="PTHR46527:SF1">
    <property type="entry name" value="NUCLEOPORIN NUP42"/>
    <property type="match status" value="1"/>
</dbReference>
<evidence type="ECO:0000313" key="6">
    <source>
        <dbReference type="Proteomes" id="UP000683360"/>
    </source>
</evidence>
<dbReference type="GO" id="GO:0005634">
    <property type="term" value="C:nucleus"/>
    <property type="evidence" value="ECO:0007669"/>
    <property type="project" value="UniProtKB-SubCell"/>
</dbReference>
<dbReference type="Pfam" id="PF20700">
    <property type="entry name" value="Mutator"/>
    <property type="match status" value="1"/>
</dbReference>
<proteinExistence type="predicted"/>
<dbReference type="OrthoDB" id="6119199at2759"/>
<evidence type="ECO:0000256" key="3">
    <source>
        <dbReference type="SAM" id="MobiDB-lite"/>
    </source>
</evidence>
<evidence type="ECO:0000313" key="5">
    <source>
        <dbReference type="EMBL" id="CAG2200543.1"/>
    </source>
</evidence>
<evidence type="ECO:0000256" key="2">
    <source>
        <dbReference type="ARBA" id="ARBA00023242"/>
    </source>
</evidence>
<dbReference type="InterPro" id="IPR049012">
    <property type="entry name" value="Mutator_transp_dom"/>
</dbReference>
<feature type="domain" description="Mutator-like transposase" evidence="4">
    <location>
        <begin position="140"/>
        <end position="338"/>
    </location>
</feature>
<reference evidence="5" key="1">
    <citation type="submission" date="2021-03" db="EMBL/GenBank/DDBJ databases">
        <authorList>
            <person name="Bekaert M."/>
        </authorList>
    </citation>
    <scope>NUCLEOTIDE SEQUENCE</scope>
</reference>
<evidence type="ECO:0000256" key="1">
    <source>
        <dbReference type="ARBA" id="ARBA00004123"/>
    </source>
</evidence>
<keyword evidence="2" id="KW-0539">Nucleus</keyword>
<dbReference type="Proteomes" id="UP000683360">
    <property type="component" value="Unassembled WGS sequence"/>
</dbReference>
<feature type="region of interest" description="Disordered" evidence="3">
    <location>
        <begin position="481"/>
        <end position="508"/>
    </location>
</feature>
<comment type="caution">
    <text evidence="5">The sequence shown here is derived from an EMBL/GenBank/DDBJ whole genome shotgun (WGS) entry which is preliminary data.</text>
</comment>
<dbReference type="EMBL" id="CAJPWZ010000751">
    <property type="protein sequence ID" value="CAG2200543.1"/>
    <property type="molecule type" value="Genomic_DNA"/>
</dbReference>
<organism evidence="5 6">
    <name type="scientific">Mytilus edulis</name>
    <name type="common">Blue mussel</name>
    <dbReference type="NCBI Taxonomy" id="6550"/>
    <lineage>
        <taxon>Eukaryota</taxon>
        <taxon>Metazoa</taxon>
        <taxon>Spiralia</taxon>
        <taxon>Lophotrochozoa</taxon>
        <taxon>Mollusca</taxon>
        <taxon>Bivalvia</taxon>
        <taxon>Autobranchia</taxon>
        <taxon>Pteriomorphia</taxon>
        <taxon>Mytilida</taxon>
        <taxon>Mytiloidea</taxon>
        <taxon>Mytilidae</taxon>
        <taxon>Mytilinae</taxon>
        <taxon>Mytilus</taxon>
    </lineage>
</organism>
<keyword evidence="6" id="KW-1185">Reference proteome</keyword>
<feature type="region of interest" description="Disordered" evidence="3">
    <location>
        <begin position="678"/>
        <end position="698"/>
    </location>
</feature>